<evidence type="ECO:0000313" key="2">
    <source>
        <dbReference type="Proteomes" id="UP000486351"/>
    </source>
</evidence>
<organism evidence="1 2">
    <name type="scientific">Phytophthora fragariae</name>
    <dbReference type="NCBI Taxonomy" id="53985"/>
    <lineage>
        <taxon>Eukaryota</taxon>
        <taxon>Sar</taxon>
        <taxon>Stramenopiles</taxon>
        <taxon>Oomycota</taxon>
        <taxon>Peronosporomycetes</taxon>
        <taxon>Peronosporales</taxon>
        <taxon>Peronosporaceae</taxon>
        <taxon>Phytophthora</taxon>
    </lineage>
</organism>
<name>A0A6G0QL77_9STRA</name>
<gene>
    <name evidence="1" type="ORF">PF008_g25017</name>
</gene>
<accession>A0A6G0QL77</accession>
<sequence length="171" mass="18201">MRGPCACSSSSRLPARAGLALVVLPPLSCNGNTSTSTDSPGATPSSMRGPCACSSSSRLPARAGLALAVLLLPPCPATGTPPPWKGLHRSRVAGAQQLAALDQFRSEREVEWTTQCSRTILATRRSKQGGDKLKCTLIGQLLIEASFPLPILSECQVYQTFAVYSIRHYQF</sequence>
<protein>
    <submittedName>
        <fullName evidence="1">Uncharacterized protein</fullName>
    </submittedName>
</protein>
<dbReference type="EMBL" id="QXFY01002769">
    <property type="protein sequence ID" value="KAE9292612.1"/>
    <property type="molecule type" value="Genomic_DNA"/>
</dbReference>
<dbReference type="AlphaFoldDB" id="A0A6G0QL77"/>
<proteinExistence type="predicted"/>
<dbReference type="Proteomes" id="UP000486351">
    <property type="component" value="Unassembled WGS sequence"/>
</dbReference>
<comment type="caution">
    <text evidence="1">The sequence shown here is derived from an EMBL/GenBank/DDBJ whole genome shotgun (WGS) entry which is preliminary data.</text>
</comment>
<reference evidence="1 2" key="1">
    <citation type="submission" date="2018-09" db="EMBL/GenBank/DDBJ databases">
        <title>Genomic investigation of the strawberry pathogen Phytophthora fragariae indicates pathogenicity is determined by transcriptional variation in three key races.</title>
        <authorList>
            <person name="Adams T.M."/>
            <person name="Armitage A.D."/>
            <person name="Sobczyk M.K."/>
            <person name="Bates H.J."/>
            <person name="Dunwell J.M."/>
            <person name="Nellist C.F."/>
            <person name="Harrison R.J."/>
        </authorList>
    </citation>
    <scope>NUCLEOTIDE SEQUENCE [LARGE SCALE GENOMIC DNA]</scope>
    <source>
        <strain evidence="1 2">NOV-77</strain>
    </source>
</reference>
<evidence type="ECO:0000313" key="1">
    <source>
        <dbReference type="EMBL" id="KAE9292612.1"/>
    </source>
</evidence>